<evidence type="ECO:0000313" key="2">
    <source>
        <dbReference type="Proteomes" id="UP001201273"/>
    </source>
</evidence>
<gene>
    <name evidence="1" type="ORF">K6Y31_20665</name>
</gene>
<dbReference type="RefSeq" id="WP_233054936.1">
    <property type="nucleotide sequence ID" value="NZ_JAIMJA010000035.1"/>
</dbReference>
<dbReference type="Proteomes" id="UP001201273">
    <property type="component" value="Unassembled WGS sequence"/>
</dbReference>
<accession>A0ABS8WFB8</accession>
<reference evidence="1 2" key="1">
    <citation type="journal article" date="2022" name="Environ. Microbiol. Rep.">
        <title>Eco-phylogenetic analyses reveal divergent evolution of vitamin B12 metabolism in the marine bacterial family 'Psychromonadaceae'.</title>
        <authorList>
            <person name="Jin X."/>
            <person name="Yang Y."/>
            <person name="Cao H."/>
            <person name="Gao B."/>
            <person name="Zhao Z."/>
        </authorList>
    </citation>
    <scope>NUCLEOTIDE SEQUENCE [LARGE SCALE GENOMIC DNA]</scope>
    <source>
        <strain evidence="1 2">MKS20</strain>
    </source>
</reference>
<dbReference type="EMBL" id="JAIMJA010000035">
    <property type="protein sequence ID" value="MCE2597190.1"/>
    <property type="molecule type" value="Genomic_DNA"/>
</dbReference>
<proteinExistence type="predicted"/>
<name>A0ABS8WFB8_9GAMM</name>
<organism evidence="1 2">
    <name type="scientific">Motilimonas cestriensis</name>
    <dbReference type="NCBI Taxonomy" id="2742685"/>
    <lineage>
        <taxon>Bacteria</taxon>
        <taxon>Pseudomonadati</taxon>
        <taxon>Pseudomonadota</taxon>
        <taxon>Gammaproteobacteria</taxon>
        <taxon>Alteromonadales</taxon>
        <taxon>Alteromonadales genera incertae sedis</taxon>
        <taxon>Motilimonas</taxon>
    </lineage>
</organism>
<comment type="caution">
    <text evidence="1">The sequence shown here is derived from an EMBL/GenBank/DDBJ whole genome shotgun (WGS) entry which is preliminary data.</text>
</comment>
<sequence>MIVADTTFSVGDLSALVEEGLPQPNPLTWYHATSLGPIALSDGSQNLNARFWHINQVNGEVFIYGAEGVSWGAGVKLFDEPVAIVSMDLTFDQNGRPIVFYTLDNVDIKIHFYDSNLGRVDTRVFTQGAYPLAAFDVPQNASSAISDACLFYVRDNTAYMRVQRDRFEIEHNLGITHPGLILLSAGLNKNNAFQINYEYDAD</sequence>
<keyword evidence="2" id="KW-1185">Reference proteome</keyword>
<evidence type="ECO:0000313" key="1">
    <source>
        <dbReference type="EMBL" id="MCE2597190.1"/>
    </source>
</evidence>
<protein>
    <submittedName>
        <fullName evidence="1">Uncharacterized protein</fullName>
    </submittedName>
</protein>